<dbReference type="GO" id="GO:0000981">
    <property type="term" value="F:DNA-binding transcription factor activity, RNA polymerase II-specific"/>
    <property type="evidence" value="ECO:0007669"/>
    <property type="project" value="TreeGrafter"/>
</dbReference>
<reference evidence="9" key="1">
    <citation type="submission" date="2021-04" db="EMBL/GenBank/DDBJ databases">
        <authorList>
            <person name="Chebbi M.A.C M."/>
        </authorList>
    </citation>
    <scope>NUCLEOTIDE SEQUENCE</scope>
</reference>
<dbReference type="PANTHER" id="PTHR23235">
    <property type="entry name" value="KRUEPPEL-LIKE TRANSCRIPTION FACTOR"/>
    <property type="match status" value="1"/>
</dbReference>
<name>A0A8J2HFL3_COTCN</name>
<evidence type="ECO:0000256" key="5">
    <source>
        <dbReference type="ARBA" id="ARBA00023242"/>
    </source>
</evidence>
<feature type="domain" description="C2H2-type" evidence="8">
    <location>
        <begin position="102"/>
        <end position="131"/>
    </location>
</feature>
<keyword evidence="1" id="KW-0479">Metal-binding</keyword>
<keyword evidence="3 6" id="KW-0863">Zinc-finger</keyword>
<keyword evidence="2" id="KW-0677">Repeat</keyword>
<feature type="domain" description="C2H2-type" evidence="8">
    <location>
        <begin position="736"/>
        <end position="763"/>
    </location>
</feature>
<proteinExistence type="predicted"/>
<dbReference type="AlphaFoldDB" id="A0A8J2HFL3"/>
<protein>
    <recommendedName>
        <fullName evidence="8">C2H2-type domain-containing protein</fullName>
    </recommendedName>
</protein>
<feature type="domain" description="C2H2-type" evidence="8">
    <location>
        <begin position="569"/>
        <end position="596"/>
    </location>
</feature>
<feature type="domain" description="C2H2-type" evidence="8">
    <location>
        <begin position="290"/>
        <end position="317"/>
    </location>
</feature>
<dbReference type="InterPro" id="IPR013087">
    <property type="entry name" value="Znf_C2H2_type"/>
</dbReference>
<feature type="domain" description="C2H2-type" evidence="8">
    <location>
        <begin position="20"/>
        <end position="49"/>
    </location>
</feature>
<sequence length="792" mass="93137">MAVKSIFCNLEACVSKDEKYACLNPNCKSVFNDKSNRNRHFKHQCGKPPRYKCGYCDQQSHFKTNIKEHCKRRHPNFDITFSSLWLAGNLMESSIQIGPPQYACPNPNCNRVFSKKYNRNAHVNLYCGKPPRFKCPHCDYKSLLKRNIKDHAFRMHSDIDAKVIELYNPAEKLTTMVTIFNDIPGHEEIFPVLEDKNLNKLTIKNIKYACYNPKCSLTFSRESSRDKHYFDCLEKDLQPEEETLDQSAEFSDESKENKEEIPLKNFTEPVKPKKTSKKIVDSSKTAKNRFSCATCSRSYSVKSTLLRHINECGKEKKYKLTTMVAIFNNFPGHKVTFPIKDEDDLNQLMIKNIKYACYNPKCNLKFKSERHRDKHSFDCLKNNLQSGEITHDQNVKFSDESKDNKEKIFSNNSVKPVKPKKTSKKIMHLYKIVDGRFSCCKCSRSYKYRQEFTTMVTIFNEFPSPEEIFPVKEDDDLNKLLIKNIKYACNNLKCNLTFNSERQRDKHSFNCLKNNLQPEEITFDQNAKLRDGSKENKKKISLKNSIKPVKRRKTSKRILLRYKIVNDRYSCCKCSRSYKYKQGLSLHMRFECGKEKKCICPICKNWRTYHKHNLRHHMKLTTMEMSFVFPGYEKTFTVKEEDDLDELKIKNIKYACYNPKCNLTFKSEHQRDEHSFDCLKNNLQSEEIFLDQSAKFRDKSKDNKEKISSKNHVKPVERMKTSKKNVDLCNTVKRRFSCPTCSRSYKYRPGLSAHINYECGKEKKFICPICGNFRAYHKQNLKSHLKKVHGKE</sequence>
<evidence type="ECO:0000259" key="8">
    <source>
        <dbReference type="PROSITE" id="PS50157"/>
    </source>
</evidence>
<evidence type="ECO:0000256" key="3">
    <source>
        <dbReference type="ARBA" id="ARBA00022771"/>
    </source>
</evidence>
<dbReference type="EMBL" id="CAJNRD030001121">
    <property type="protein sequence ID" value="CAG5097783.1"/>
    <property type="molecule type" value="Genomic_DNA"/>
</dbReference>
<evidence type="ECO:0000256" key="2">
    <source>
        <dbReference type="ARBA" id="ARBA00022737"/>
    </source>
</evidence>
<evidence type="ECO:0000256" key="4">
    <source>
        <dbReference type="ARBA" id="ARBA00022833"/>
    </source>
</evidence>
<dbReference type="OrthoDB" id="10004641at2759"/>
<dbReference type="Gene3D" id="3.30.160.60">
    <property type="entry name" value="Classic Zinc Finger"/>
    <property type="match status" value="3"/>
</dbReference>
<dbReference type="GO" id="GO:0000978">
    <property type="term" value="F:RNA polymerase II cis-regulatory region sequence-specific DNA binding"/>
    <property type="evidence" value="ECO:0007669"/>
    <property type="project" value="TreeGrafter"/>
</dbReference>
<evidence type="ECO:0000256" key="1">
    <source>
        <dbReference type="ARBA" id="ARBA00022723"/>
    </source>
</evidence>
<dbReference type="PROSITE" id="PS50157">
    <property type="entry name" value="ZINC_FINGER_C2H2_2"/>
    <property type="match status" value="5"/>
</dbReference>
<organism evidence="9 10">
    <name type="scientific">Cotesia congregata</name>
    <name type="common">Parasitoid wasp</name>
    <name type="synonym">Apanteles congregatus</name>
    <dbReference type="NCBI Taxonomy" id="51543"/>
    <lineage>
        <taxon>Eukaryota</taxon>
        <taxon>Metazoa</taxon>
        <taxon>Ecdysozoa</taxon>
        <taxon>Arthropoda</taxon>
        <taxon>Hexapoda</taxon>
        <taxon>Insecta</taxon>
        <taxon>Pterygota</taxon>
        <taxon>Neoptera</taxon>
        <taxon>Endopterygota</taxon>
        <taxon>Hymenoptera</taxon>
        <taxon>Apocrita</taxon>
        <taxon>Ichneumonoidea</taxon>
        <taxon>Braconidae</taxon>
        <taxon>Microgastrinae</taxon>
        <taxon>Cotesia</taxon>
    </lineage>
</organism>
<dbReference type="GO" id="GO:0008270">
    <property type="term" value="F:zinc ion binding"/>
    <property type="evidence" value="ECO:0007669"/>
    <property type="project" value="UniProtKB-KW"/>
</dbReference>
<accession>A0A8J2HFL3</accession>
<comment type="caution">
    <text evidence="9">The sequence shown here is derived from an EMBL/GenBank/DDBJ whole genome shotgun (WGS) entry which is preliminary data.</text>
</comment>
<keyword evidence="10" id="KW-1185">Reference proteome</keyword>
<dbReference type="Proteomes" id="UP000786811">
    <property type="component" value="Unassembled WGS sequence"/>
</dbReference>
<evidence type="ECO:0000313" key="9">
    <source>
        <dbReference type="EMBL" id="CAG5097783.1"/>
    </source>
</evidence>
<evidence type="ECO:0000256" key="7">
    <source>
        <dbReference type="SAM" id="MobiDB-lite"/>
    </source>
</evidence>
<dbReference type="SMART" id="SM00355">
    <property type="entry name" value="ZnF_C2H2"/>
    <property type="match status" value="9"/>
</dbReference>
<keyword evidence="5" id="KW-0539">Nucleus</keyword>
<keyword evidence="4" id="KW-0862">Zinc</keyword>
<dbReference type="PANTHER" id="PTHR23235:SF142">
    <property type="entry name" value="ZINC FINGER PROTEIN 384"/>
    <property type="match status" value="1"/>
</dbReference>
<evidence type="ECO:0000256" key="6">
    <source>
        <dbReference type="PROSITE-ProRule" id="PRU00042"/>
    </source>
</evidence>
<gene>
    <name evidence="9" type="ORF">HICCMSTLAB_LOCUS8875</name>
</gene>
<feature type="region of interest" description="Disordered" evidence="7">
    <location>
        <begin position="240"/>
        <end position="264"/>
    </location>
</feature>
<feature type="compositionally biased region" description="Basic and acidic residues" evidence="7">
    <location>
        <begin position="252"/>
        <end position="262"/>
    </location>
</feature>
<evidence type="ECO:0000313" key="10">
    <source>
        <dbReference type="Proteomes" id="UP000786811"/>
    </source>
</evidence>